<organism evidence="2 3">
    <name type="scientific">Araneus ventricosus</name>
    <name type="common">Orbweaver spider</name>
    <name type="synonym">Epeira ventricosa</name>
    <dbReference type="NCBI Taxonomy" id="182803"/>
    <lineage>
        <taxon>Eukaryota</taxon>
        <taxon>Metazoa</taxon>
        <taxon>Ecdysozoa</taxon>
        <taxon>Arthropoda</taxon>
        <taxon>Chelicerata</taxon>
        <taxon>Arachnida</taxon>
        <taxon>Araneae</taxon>
        <taxon>Araneomorphae</taxon>
        <taxon>Entelegynae</taxon>
        <taxon>Araneoidea</taxon>
        <taxon>Araneidae</taxon>
        <taxon>Araneus</taxon>
    </lineage>
</organism>
<evidence type="ECO:0000259" key="1">
    <source>
        <dbReference type="Pfam" id="PF20146"/>
    </source>
</evidence>
<keyword evidence="3" id="KW-1185">Reference proteome</keyword>
<dbReference type="InterPro" id="IPR006621">
    <property type="entry name" value="Nose-resist-to-fluoxetine_N"/>
</dbReference>
<dbReference type="AlphaFoldDB" id="A0A4Y2VC13"/>
<dbReference type="EMBL" id="BGPR01045228">
    <property type="protein sequence ID" value="GBO22098.1"/>
    <property type="molecule type" value="Genomic_DNA"/>
</dbReference>
<feature type="non-terminal residue" evidence="2">
    <location>
        <position position="108"/>
    </location>
</feature>
<comment type="caution">
    <text evidence="2">The sequence shown here is derived from an EMBL/GenBank/DDBJ whole genome shotgun (WGS) entry which is preliminary data.</text>
</comment>
<proteinExistence type="predicted"/>
<gene>
    <name evidence="2" type="ORF">AVEN_48224_1</name>
</gene>
<accession>A0A4Y2VC13</accession>
<feature type="domain" description="Nose resistant-to-fluoxetine protein N-terminal" evidence="1">
    <location>
        <begin position="3"/>
        <end position="105"/>
    </location>
</feature>
<reference evidence="2 3" key="1">
    <citation type="journal article" date="2019" name="Sci. Rep.">
        <title>Orb-weaving spider Araneus ventricosus genome elucidates the spidroin gene catalogue.</title>
        <authorList>
            <person name="Kono N."/>
            <person name="Nakamura H."/>
            <person name="Ohtoshi R."/>
            <person name="Moran D.A.P."/>
            <person name="Shinohara A."/>
            <person name="Yoshida Y."/>
            <person name="Fujiwara M."/>
            <person name="Mori M."/>
            <person name="Tomita M."/>
            <person name="Arakawa K."/>
        </authorList>
    </citation>
    <scope>NUCLEOTIDE SEQUENCE [LARGE SCALE GENOMIC DNA]</scope>
</reference>
<dbReference type="OrthoDB" id="6437071at2759"/>
<dbReference type="Pfam" id="PF20146">
    <property type="entry name" value="NRF"/>
    <property type="match status" value="1"/>
</dbReference>
<dbReference type="Proteomes" id="UP000499080">
    <property type="component" value="Unassembled WGS sequence"/>
</dbReference>
<protein>
    <recommendedName>
        <fullName evidence="1">Nose resistant-to-fluoxetine protein N-terminal domain-containing protein</fullName>
    </recommendedName>
</protein>
<name>A0A4Y2VC13_ARAVE</name>
<evidence type="ECO:0000313" key="3">
    <source>
        <dbReference type="Proteomes" id="UP000499080"/>
    </source>
</evidence>
<evidence type="ECO:0000313" key="2">
    <source>
        <dbReference type="EMBL" id="GBO22098.1"/>
    </source>
</evidence>
<sequence>MVDGLLVGSLSSLGVYDECINTEVKNDKGNVLFRGKYCVMDIKLPLPPMAKSYRMDEIIPELKNLTLSDTVMRDAVKWATFLYAYPVKMGVCVPSGCTVEDLDQAVKM</sequence>